<evidence type="ECO:0000256" key="2">
    <source>
        <dbReference type="PROSITE-ProRule" id="PRU00108"/>
    </source>
</evidence>
<dbReference type="InterPro" id="IPR001356">
    <property type="entry name" value="HD"/>
</dbReference>
<gene>
    <name evidence="6" type="primary">LOC109679362</name>
</gene>
<dbReference type="OrthoDB" id="6159439at2759"/>
<dbReference type="PANTHER" id="PTHR24329">
    <property type="entry name" value="HOMEOBOX PROTEIN ARISTALESS"/>
    <property type="match status" value="1"/>
</dbReference>
<evidence type="ECO:0000259" key="5">
    <source>
        <dbReference type="PROSITE" id="PS50071"/>
    </source>
</evidence>
<proteinExistence type="predicted"/>
<organism evidence="6">
    <name type="scientific">Castor canadensis</name>
    <name type="common">American beaver</name>
    <dbReference type="NCBI Taxonomy" id="51338"/>
    <lineage>
        <taxon>Eukaryota</taxon>
        <taxon>Metazoa</taxon>
        <taxon>Chordata</taxon>
        <taxon>Craniata</taxon>
        <taxon>Vertebrata</taxon>
        <taxon>Euteleostomi</taxon>
        <taxon>Mammalia</taxon>
        <taxon>Eutheria</taxon>
        <taxon>Euarchontoglires</taxon>
        <taxon>Glires</taxon>
        <taxon>Rodentia</taxon>
        <taxon>Castorimorpha</taxon>
        <taxon>Castoridae</taxon>
        <taxon>Castor</taxon>
    </lineage>
</organism>
<dbReference type="PROSITE" id="PS50071">
    <property type="entry name" value="HOMEOBOX_2"/>
    <property type="match status" value="1"/>
</dbReference>
<dbReference type="Pfam" id="PF00046">
    <property type="entry name" value="Homeodomain"/>
    <property type="match status" value="1"/>
</dbReference>
<keyword evidence="2 3" id="KW-0371">Homeobox</keyword>
<feature type="non-terminal residue" evidence="6">
    <location>
        <position position="186"/>
    </location>
</feature>
<feature type="region of interest" description="Disordered" evidence="4">
    <location>
        <begin position="41"/>
        <end position="63"/>
    </location>
</feature>
<dbReference type="RefSeq" id="XP_020010178.1">
    <property type="nucleotide sequence ID" value="XM_020154589.1"/>
</dbReference>
<dbReference type="SMART" id="SM00389">
    <property type="entry name" value="HOX"/>
    <property type="match status" value="1"/>
</dbReference>
<dbReference type="Gene3D" id="1.10.10.60">
    <property type="entry name" value="Homeodomain-like"/>
    <property type="match status" value="1"/>
</dbReference>
<feature type="domain" description="Homeobox" evidence="5">
    <location>
        <begin position="139"/>
        <end position="186"/>
    </location>
</feature>
<dbReference type="GO" id="GO:0000981">
    <property type="term" value="F:DNA-binding transcription factor activity, RNA polymerase II-specific"/>
    <property type="evidence" value="ECO:0007669"/>
    <property type="project" value="TreeGrafter"/>
</dbReference>
<accession>A0A8B7TRJ9</accession>
<evidence type="ECO:0000256" key="1">
    <source>
        <dbReference type="ARBA" id="ARBA00004123"/>
    </source>
</evidence>
<evidence type="ECO:0000256" key="3">
    <source>
        <dbReference type="RuleBase" id="RU000682"/>
    </source>
</evidence>
<dbReference type="CDD" id="cd00086">
    <property type="entry name" value="homeodomain"/>
    <property type="match status" value="1"/>
</dbReference>
<comment type="subcellular location">
    <subcellularLocation>
        <location evidence="1 2 3">Nucleus</location>
    </subcellularLocation>
</comment>
<dbReference type="AlphaFoldDB" id="A0A8B7TRJ9"/>
<sequence length="186" mass="20735">MVEGISQEHGDQDTVLGLSFQVLLVLQLFALITFGEEARCLSPTSSGAHPEPQSLPQPTQCATAGPALHRGMERKNLGCCEASKKLGLSFSIEAILKRPTERRDMVRTQRASGEDPKQTAATGSSLVRTPQDQPQEERKSKRRVRTTFTTEQLQELEKLFNFTHYPDVHVRTQLAARINLPEARVQ</sequence>
<keyword evidence="2 3" id="KW-0539">Nucleus</keyword>
<evidence type="ECO:0000256" key="4">
    <source>
        <dbReference type="SAM" id="MobiDB-lite"/>
    </source>
</evidence>
<dbReference type="GO" id="GO:0000977">
    <property type="term" value="F:RNA polymerase II transcription regulatory region sequence-specific DNA binding"/>
    <property type="evidence" value="ECO:0007669"/>
    <property type="project" value="TreeGrafter"/>
</dbReference>
<dbReference type="KEGG" id="ccan:109679362"/>
<feature type="compositionally biased region" description="Basic and acidic residues" evidence="4">
    <location>
        <begin position="101"/>
        <end position="117"/>
    </location>
</feature>
<dbReference type="CTD" id="91464"/>
<name>A0A8B7TRJ9_CASCN</name>
<dbReference type="InterPro" id="IPR050649">
    <property type="entry name" value="Paired_Homeobox_TFs"/>
</dbReference>
<evidence type="ECO:0000313" key="6">
    <source>
        <dbReference type="RefSeq" id="XP_020010178.1"/>
    </source>
</evidence>
<protein>
    <submittedName>
        <fullName evidence="6">Intestine-specific homeobox-like</fullName>
    </submittedName>
</protein>
<keyword evidence="2 3" id="KW-0238">DNA-binding</keyword>
<dbReference type="InterPro" id="IPR009057">
    <property type="entry name" value="Homeodomain-like_sf"/>
</dbReference>
<reference evidence="6" key="1">
    <citation type="submission" date="2025-08" db="UniProtKB">
        <authorList>
            <consortium name="RefSeq"/>
        </authorList>
    </citation>
    <scope>IDENTIFICATION</scope>
    <source>
        <tissue evidence="6">Leukocyte</tissue>
    </source>
</reference>
<feature type="region of interest" description="Disordered" evidence="4">
    <location>
        <begin position="101"/>
        <end position="146"/>
    </location>
</feature>
<dbReference type="PANTHER" id="PTHR24329:SF362">
    <property type="entry name" value="INTESTINE-SPECIFIC HOMEOBOX"/>
    <property type="match status" value="1"/>
</dbReference>
<dbReference type="SUPFAM" id="SSF46689">
    <property type="entry name" value="Homeodomain-like"/>
    <property type="match status" value="1"/>
</dbReference>
<dbReference type="GO" id="GO:0005634">
    <property type="term" value="C:nucleus"/>
    <property type="evidence" value="ECO:0007669"/>
    <property type="project" value="UniProtKB-SubCell"/>
</dbReference>
<feature type="compositionally biased region" description="Polar residues" evidence="4">
    <location>
        <begin position="119"/>
        <end position="133"/>
    </location>
</feature>